<dbReference type="InterPro" id="IPR000914">
    <property type="entry name" value="SBP_5_dom"/>
</dbReference>
<dbReference type="PANTHER" id="PTHR30290">
    <property type="entry name" value="PERIPLASMIC BINDING COMPONENT OF ABC TRANSPORTER"/>
    <property type="match status" value="1"/>
</dbReference>
<name>A0A0A0I935_CLONO</name>
<dbReference type="AlphaFoldDB" id="A0A0A0I935"/>
<organism evidence="6 7">
    <name type="scientific">Clostridium novyi A str. 4552</name>
    <dbReference type="NCBI Taxonomy" id="1444289"/>
    <lineage>
        <taxon>Bacteria</taxon>
        <taxon>Bacillati</taxon>
        <taxon>Bacillota</taxon>
        <taxon>Clostridia</taxon>
        <taxon>Eubacteriales</taxon>
        <taxon>Clostridiaceae</taxon>
        <taxon>Clostridium</taxon>
    </lineage>
</organism>
<sequence>MKKRFIVILIIIMSLILTLFLYKDNFDFLKESKKMVVIAESFEPLTLDPAYANDSESIKIIANLYEGLVRYKDNSKDIKPGLATSWDIDESKREYTFHLRKGVEFHDGAEFNSYVVRENIQRQLQKGDQKACFNKVFKDVVEFKIIDDYTVKFILAKENPEFLRDLANPCAATMVSPNSIKKCKDKHFNHPAGTGPFEFVKWNKGESMVIRRNNKYWGEKCKVEKIIIKFINKSSQKVDKFIGNNVNIVDNLDCRSVIDIQKNGGKVLEQKGENINYMKFNHLKSPFNDAKVRKAICESINRDEIIKKLYQGYAAKIEDGINYNTHGNIDELEKVREQNNIIKIIIYSNPTSYNNVGEKLAEYIQKDLLNIGIKSTIEVTSLDKYDDKIKSGNWDIMFCGEVGEDIFKIERDNLNKNIIFPICNSKFMAAYDNSIVNFKYHPTGILFLDKIDIKKK</sequence>
<feature type="transmembrane region" description="Helical" evidence="4">
    <location>
        <begin position="5"/>
        <end position="22"/>
    </location>
</feature>
<dbReference type="PANTHER" id="PTHR30290:SF9">
    <property type="entry name" value="OLIGOPEPTIDE-BINDING PROTEIN APPA"/>
    <property type="match status" value="1"/>
</dbReference>
<dbReference type="InterPro" id="IPR030678">
    <property type="entry name" value="Peptide/Ni-bd"/>
</dbReference>
<evidence type="ECO:0000256" key="2">
    <source>
        <dbReference type="ARBA" id="ARBA00022448"/>
    </source>
</evidence>
<dbReference type="PIRSF" id="PIRSF002741">
    <property type="entry name" value="MppA"/>
    <property type="match status" value="1"/>
</dbReference>
<protein>
    <submittedName>
        <fullName evidence="6">Peptide ABC transporter substrate-binding protein</fullName>
    </submittedName>
</protein>
<proteinExistence type="inferred from homology"/>
<evidence type="ECO:0000256" key="3">
    <source>
        <dbReference type="ARBA" id="ARBA00022729"/>
    </source>
</evidence>
<evidence type="ECO:0000313" key="7">
    <source>
        <dbReference type="Proteomes" id="UP000030012"/>
    </source>
</evidence>
<dbReference type="RefSeq" id="WP_039238116.1">
    <property type="nucleotide sequence ID" value="NZ_JENJ01000018.1"/>
</dbReference>
<dbReference type="GO" id="GO:1904680">
    <property type="term" value="F:peptide transmembrane transporter activity"/>
    <property type="evidence" value="ECO:0007669"/>
    <property type="project" value="TreeGrafter"/>
</dbReference>
<dbReference type="Gene3D" id="3.10.105.10">
    <property type="entry name" value="Dipeptide-binding Protein, Domain 3"/>
    <property type="match status" value="1"/>
</dbReference>
<feature type="domain" description="Solute-binding protein family 5" evidence="5">
    <location>
        <begin position="78"/>
        <end position="399"/>
    </location>
</feature>
<dbReference type="Gene3D" id="3.40.190.10">
    <property type="entry name" value="Periplasmic binding protein-like II"/>
    <property type="match status" value="1"/>
</dbReference>
<keyword evidence="3" id="KW-0732">Signal</keyword>
<keyword evidence="2" id="KW-0813">Transport</keyword>
<dbReference type="Pfam" id="PF00496">
    <property type="entry name" value="SBP_bac_5"/>
    <property type="match status" value="1"/>
</dbReference>
<keyword evidence="4" id="KW-1133">Transmembrane helix</keyword>
<keyword evidence="4" id="KW-0472">Membrane</keyword>
<dbReference type="Gene3D" id="3.90.76.10">
    <property type="entry name" value="Dipeptide-binding Protein, Domain 1"/>
    <property type="match status" value="1"/>
</dbReference>
<dbReference type="GO" id="GO:0042597">
    <property type="term" value="C:periplasmic space"/>
    <property type="evidence" value="ECO:0007669"/>
    <property type="project" value="UniProtKB-ARBA"/>
</dbReference>
<gene>
    <name evidence="6" type="ORF">Z968_05540</name>
</gene>
<evidence type="ECO:0000256" key="1">
    <source>
        <dbReference type="ARBA" id="ARBA00005695"/>
    </source>
</evidence>
<evidence type="ECO:0000259" key="5">
    <source>
        <dbReference type="Pfam" id="PF00496"/>
    </source>
</evidence>
<accession>A0A0A0I935</accession>
<comment type="similarity">
    <text evidence="1">Belongs to the bacterial solute-binding protein 5 family.</text>
</comment>
<dbReference type="InterPro" id="IPR039424">
    <property type="entry name" value="SBP_5"/>
</dbReference>
<reference evidence="6 7" key="1">
    <citation type="submission" date="2014-01" db="EMBL/GenBank/DDBJ databases">
        <title>Plasmidome dynamics in the species complex Clostridium novyi sensu lato converts strains of independent lineages into distinctly different pathogens.</title>
        <authorList>
            <person name="Skarin H."/>
            <person name="Segerman B."/>
        </authorList>
    </citation>
    <scope>NUCLEOTIDE SEQUENCE [LARGE SCALE GENOMIC DNA]</scope>
    <source>
        <strain evidence="6 7">4552</strain>
    </source>
</reference>
<keyword evidence="4" id="KW-0812">Transmembrane</keyword>
<comment type="caution">
    <text evidence="6">The sequence shown here is derived from an EMBL/GenBank/DDBJ whole genome shotgun (WGS) entry which is preliminary data.</text>
</comment>
<evidence type="ECO:0000256" key="4">
    <source>
        <dbReference type="SAM" id="Phobius"/>
    </source>
</evidence>
<dbReference type="EMBL" id="JENJ01000018">
    <property type="protein sequence ID" value="KGM96791.1"/>
    <property type="molecule type" value="Genomic_DNA"/>
</dbReference>
<dbReference type="GO" id="GO:0043190">
    <property type="term" value="C:ATP-binding cassette (ABC) transporter complex"/>
    <property type="evidence" value="ECO:0007669"/>
    <property type="project" value="InterPro"/>
</dbReference>
<evidence type="ECO:0000313" key="6">
    <source>
        <dbReference type="EMBL" id="KGM96791.1"/>
    </source>
</evidence>
<dbReference type="Proteomes" id="UP000030012">
    <property type="component" value="Unassembled WGS sequence"/>
</dbReference>
<dbReference type="SUPFAM" id="SSF53850">
    <property type="entry name" value="Periplasmic binding protein-like II"/>
    <property type="match status" value="1"/>
</dbReference>
<dbReference type="GO" id="GO:0015833">
    <property type="term" value="P:peptide transport"/>
    <property type="evidence" value="ECO:0007669"/>
    <property type="project" value="TreeGrafter"/>
</dbReference>